<sequence length="1146" mass="128104">LTLYSSLLHEWSPRVFATSEDESFDKSAMRQKHVRIAFLILIFIQQCTGETETKIDWTRCTEPGGHEKADTVCYVKVSCKHPLDQKSKMETLKDVNHLAQTNNPRDCGTGIQLKPLGKRTWLVYIQVAHDALKADKGARIQVENNHFGCEKDGFKSDIRPLTQDTYAHAESTFSDKRIFCAFIISTNGDNLKSVLSTSGTSSLSLVYETSSQDAPLISLTIETVGTISSRIDDIFTCNSENAVLDSKYADESLFIEPAIIIPGNNKCPSSKGNLYLKGPNEQSYNLVEKLTCELDPSDTKYKFKYTKKGDSPIIIPPESKFQVFCGWKVCATCSDITTSCTQDECKPTHTPGVADSGTCAKIECSTGRWLIQSEDKSESGIKVTDLECKKIGANAAWVLKGGKSAITTAQCTAEHDCQADNPLKFECPPSVGQENCIIAQLNKRSNGWGCGSSPIMAAQGNSKAISVGNFTCDSKDGTWKYNTNKVVPNGSSIYCDTTAHSEPSTGSMSLLFIVGGVLVVVLILVVAAVVFICIRRHRKYTASEKELRRRPGVHWMVQMFSNSGLPTSDLAALKEWDGVMFETILNKWMKFAIYERYKFAERISFELGVSSTCEQFISLLMRVFEVETDYRVWNNLIPTFKLLHAQAADKEDNKDCDQRLRKLAVVQSKKLLEKFGWEGVNSEFRDTAYQRYLVFNLLYYCDDKDSIEKMIAMFEKQKFNLHSINRQVCWAAAVRDRGQFDWTMKAAQQATVDKNIAKEFGEPKKKKGTNSNTKTDASTSEKKGKKDGGSKESKSKDSKSNNSNRSNKSKKDKKGSKEQPSSQGNKGGSKESRSSTSGKDKKGGSKESAGRSKGKSREKAGSEENTGPESNMDKKEPSDKDKRSGKDRKDASGKDKKTVSGKEKKTVSGKEKKTTSGKEKKTVSGKECQWKSTSGRSSKEKKDKSGKGGSKESKSEKGAKTEKTAADKSAKTKKSIKSNRSTRKVGLKERKDADGDKLHGDRAQHLFFALGSSRNKEQVANFINYFVKEKEYDPSNLVYLFLATLEWDDTRANGLDLFLSMDKVAFKKMPPGQKYHMRILRNFRRYVIGQIDLQKIEDHITHDPNYTTEHYKKLELALMLKRIHNTVQLQPRLIDDLDKALKKFDL</sequence>
<keyword evidence="2" id="KW-0472">Membrane</keyword>
<accession>A0AAV5WRT1</accession>
<reference evidence="3" key="1">
    <citation type="submission" date="2023-10" db="EMBL/GenBank/DDBJ databases">
        <title>Genome assembly of Pristionchus species.</title>
        <authorList>
            <person name="Yoshida K."/>
            <person name="Sommer R.J."/>
        </authorList>
    </citation>
    <scope>NUCLEOTIDE SEQUENCE</scope>
    <source>
        <strain evidence="3">RS5133</strain>
    </source>
</reference>
<dbReference type="EMBL" id="BTSY01000006">
    <property type="protein sequence ID" value="GMT32472.1"/>
    <property type="molecule type" value="Genomic_DNA"/>
</dbReference>
<keyword evidence="4" id="KW-1185">Reference proteome</keyword>
<gene>
    <name evidence="3" type="ORF">PFISCL1PPCAC_23769</name>
</gene>
<feature type="compositionally biased region" description="Basic and acidic residues" evidence="1">
    <location>
        <begin position="871"/>
        <end position="924"/>
    </location>
</feature>
<dbReference type="Gene3D" id="1.25.50.20">
    <property type="match status" value="1"/>
</dbReference>
<feature type="transmembrane region" description="Helical" evidence="2">
    <location>
        <begin position="510"/>
        <end position="534"/>
    </location>
</feature>
<dbReference type="AlphaFoldDB" id="A0AAV5WRT1"/>
<evidence type="ECO:0000313" key="3">
    <source>
        <dbReference type="EMBL" id="GMT32472.1"/>
    </source>
</evidence>
<feature type="compositionally biased region" description="Basic and acidic residues" evidence="1">
    <location>
        <begin position="986"/>
        <end position="998"/>
    </location>
</feature>
<feature type="compositionally biased region" description="Basic and acidic residues" evidence="1">
    <location>
        <begin position="937"/>
        <end position="970"/>
    </location>
</feature>
<feature type="compositionally biased region" description="Basic and acidic residues" evidence="1">
    <location>
        <begin position="828"/>
        <end position="862"/>
    </location>
</feature>
<proteinExistence type="predicted"/>
<organism evidence="3 4">
    <name type="scientific">Pristionchus fissidentatus</name>
    <dbReference type="NCBI Taxonomy" id="1538716"/>
    <lineage>
        <taxon>Eukaryota</taxon>
        <taxon>Metazoa</taxon>
        <taxon>Ecdysozoa</taxon>
        <taxon>Nematoda</taxon>
        <taxon>Chromadorea</taxon>
        <taxon>Rhabditida</taxon>
        <taxon>Rhabditina</taxon>
        <taxon>Diplogasteromorpha</taxon>
        <taxon>Diplogasteroidea</taxon>
        <taxon>Neodiplogasteridae</taxon>
        <taxon>Pristionchus</taxon>
    </lineage>
</organism>
<protein>
    <submittedName>
        <fullName evidence="3">Uncharacterized protein</fullName>
    </submittedName>
</protein>
<name>A0AAV5WRT1_9BILA</name>
<feature type="region of interest" description="Disordered" evidence="1">
    <location>
        <begin position="755"/>
        <end position="998"/>
    </location>
</feature>
<evidence type="ECO:0000313" key="4">
    <source>
        <dbReference type="Proteomes" id="UP001432322"/>
    </source>
</evidence>
<keyword evidence="2" id="KW-1133">Transmembrane helix</keyword>
<feature type="compositionally biased region" description="Basic residues" evidence="1">
    <location>
        <begin position="971"/>
        <end position="985"/>
    </location>
</feature>
<keyword evidence="2" id="KW-0812">Transmembrane</keyword>
<evidence type="ECO:0000256" key="2">
    <source>
        <dbReference type="SAM" id="Phobius"/>
    </source>
</evidence>
<feature type="compositionally biased region" description="Basic and acidic residues" evidence="1">
    <location>
        <begin position="779"/>
        <end position="799"/>
    </location>
</feature>
<feature type="non-terminal residue" evidence="3">
    <location>
        <position position="1"/>
    </location>
</feature>
<dbReference type="Proteomes" id="UP001432322">
    <property type="component" value="Unassembled WGS sequence"/>
</dbReference>
<comment type="caution">
    <text evidence="3">The sequence shown here is derived from an EMBL/GenBank/DDBJ whole genome shotgun (WGS) entry which is preliminary data.</text>
</comment>
<evidence type="ECO:0000256" key="1">
    <source>
        <dbReference type="SAM" id="MobiDB-lite"/>
    </source>
</evidence>